<dbReference type="PROSITE" id="PS00436">
    <property type="entry name" value="PEROXIDASE_2"/>
    <property type="match status" value="1"/>
</dbReference>
<dbReference type="PANTHER" id="PTHR11236">
    <property type="entry name" value="AMINOBENZOATE/ANTHRANILATE SYNTHASE"/>
    <property type="match status" value="1"/>
</dbReference>
<comment type="subunit">
    <text evidence="2">Heterotetramer consisting of two non-identical subunits: a beta subunit (TrpG) and a large alpha subunit (TrpE).</text>
</comment>
<proteinExistence type="predicted"/>
<dbReference type="PANTHER" id="PTHR11236:SF48">
    <property type="entry name" value="ISOCHORISMATE SYNTHASE MENF"/>
    <property type="match status" value="1"/>
</dbReference>
<dbReference type="InterPro" id="IPR006805">
    <property type="entry name" value="Anth_synth_I_N"/>
</dbReference>
<evidence type="ECO:0000313" key="12">
    <source>
        <dbReference type="Proteomes" id="UP001597079"/>
    </source>
</evidence>
<keyword evidence="6" id="KW-0456">Lyase</keyword>
<dbReference type="SUPFAM" id="SSF56322">
    <property type="entry name" value="ADC synthase"/>
    <property type="match status" value="1"/>
</dbReference>
<dbReference type="RefSeq" id="WP_377945297.1">
    <property type="nucleotide sequence ID" value="NZ_JBHUCX010000092.1"/>
</dbReference>
<evidence type="ECO:0000256" key="1">
    <source>
        <dbReference type="ARBA" id="ARBA00001946"/>
    </source>
</evidence>
<dbReference type="InterPro" id="IPR005801">
    <property type="entry name" value="ADC_synthase"/>
</dbReference>
<comment type="cofactor">
    <cofactor evidence="1">
        <name>Mg(2+)</name>
        <dbReference type="ChEBI" id="CHEBI:18420"/>
    </cofactor>
</comment>
<dbReference type="EMBL" id="JBHUCX010000092">
    <property type="protein sequence ID" value="MFD1677401.1"/>
    <property type="molecule type" value="Genomic_DNA"/>
</dbReference>
<evidence type="ECO:0000256" key="4">
    <source>
        <dbReference type="ARBA" id="ARBA00022723"/>
    </source>
</evidence>
<dbReference type="InterPro" id="IPR019794">
    <property type="entry name" value="Peroxidases_AS"/>
</dbReference>
<evidence type="ECO:0000256" key="8">
    <source>
        <dbReference type="ARBA" id="ARBA00047683"/>
    </source>
</evidence>
<dbReference type="InterPro" id="IPR015890">
    <property type="entry name" value="Chorismate_C"/>
</dbReference>
<gene>
    <name evidence="11" type="ORF">ACFSB2_22270</name>
</gene>
<evidence type="ECO:0000256" key="6">
    <source>
        <dbReference type="ARBA" id="ARBA00023239"/>
    </source>
</evidence>
<evidence type="ECO:0000313" key="11">
    <source>
        <dbReference type="EMBL" id="MFD1677401.1"/>
    </source>
</evidence>
<reference evidence="12" key="1">
    <citation type="journal article" date="2019" name="Int. J. Syst. Evol. Microbiol.">
        <title>The Global Catalogue of Microorganisms (GCM) 10K type strain sequencing project: providing services to taxonomists for standard genome sequencing and annotation.</title>
        <authorList>
            <consortium name="The Broad Institute Genomics Platform"/>
            <consortium name="The Broad Institute Genome Sequencing Center for Infectious Disease"/>
            <person name="Wu L."/>
            <person name="Ma J."/>
        </authorList>
    </citation>
    <scope>NUCLEOTIDE SEQUENCE [LARGE SCALE GENOMIC DNA]</scope>
    <source>
        <strain evidence="12">CGMCC 1.12286</strain>
    </source>
</reference>
<evidence type="ECO:0000256" key="5">
    <source>
        <dbReference type="ARBA" id="ARBA00022842"/>
    </source>
</evidence>
<organism evidence="11 12">
    <name type="scientific">Alicyclobacillus fodiniaquatilis</name>
    <dbReference type="NCBI Taxonomy" id="1661150"/>
    <lineage>
        <taxon>Bacteria</taxon>
        <taxon>Bacillati</taxon>
        <taxon>Bacillota</taxon>
        <taxon>Bacilli</taxon>
        <taxon>Bacillales</taxon>
        <taxon>Alicyclobacillaceae</taxon>
        <taxon>Alicyclobacillus</taxon>
    </lineage>
</organism>
<dbReference type="Proteomes" id="UP001597079">
    <property type="component" value="Unassembled WGS sequence"/>
</dbReference>
<accession>A0ABW4JM33</accession>
<feature type="domain" description="Chorismate-utilising enzyme C-terminal" evidence="9">
    <location>
        <begin position="243"/>
        <end position="496"/>
    </location>
</feature>
<dbReference type="InterPro" id="IPR019999">
    <property type="entry name" value="Anth_synth_I-like"/>
</dbReference>
<comment type="catalytic activity">
    <reaction evidence="8">
        <text>chorismate + L-glutamine = anthranilate + pyruvate + L-glutamate + H(+)</text>
        <dbReference type="Rhea" id="RHEA:21732"/>
        <dbReference type="ChEBI" id="CHEBI:15361"/>
        <dbReference type="ChEBI" id="CHEBI:15378"/>
        <dbReference type="ChEBI" id="CHEBI:16567"/>
        <dbReference type="ChEBI" id="CHEBI:29748"/>
        <dbReference type="ChEBI" id="CHEBI:29985"/>
        <dbReference type="ChEBI" id="CHEBI:58359"/>
        <dbReference type="EC" id="4.1.3.27"/>
    </reaction>
</comment>
<evidence type="ECO:0000259" key="10">
    <source>
        <dbReference type="Pfam" id="PF04715"/>
    </source>
</evidence>
<comment type="caution">
    <text evidence="11">The sequence shown here is derived from an EMBL/GenBank/DDBJ whole genome shotgun (WGS) entry which is preliminary data.</text>
</comment>
<keyword evidence="12" id="KW-1185">Reference proteome</keyword>
<protein>
    <recommendedName>
        <fullName evidence="3">Anthranilate synthase component 1</fullName>
    </recommendedName>
</protein>
<dbReference type="Pfam" id="PF04715">
    <property type="entry name" value="Anth_synt_I_N"/>
    <property type="match status" value="1"/>
</dbReference>
<sequence length="509" mass="56533">MKKFTFATDQTVDPFYLYLHLQSIVAPNHAFLLEAGRADDSALYQMSLVGLCPVVEVQIKDGLVAVFANSALENLFETMQNRIQQDAQAALVWTSAVSDEPFLFRPEDPMAFLESIRQILKETCAREMEQPFSAGFLGYAGFDAVHYLERLPKTTEDDRALPDVRLAWHAAIVQLVPGEITLYRQDDASVFGQESDGLGKQISEVVTQLCEIARFGLGEPQLLNQCKIESSEPPEVAYDIPSDMYQHNVEKAKAYIRQGDIFQVVLSTRMRIKGAIHPYQAYDALRKLNPSPYMFVAEYPGMRLYGASPEVQFRCIQGRAEMKPIAGTSRGRGQSEAENRRLVEALRADEKECAEHVMLVDLCRNDLGRVAVTGSVHVPDLMVVEGYSHLYHLVSRVEAVLQSDISVFHALLATFPNGTLSGAPKIRAMEIIDELEPVRRGPYGGFIGMVDADANANTAIIIRTVIEVDGTQYVQVGAGIVLDSDPEREWQECHHKAGAILDVLTTPVV</sequence>
<name>A0ABW4JM33_9BACL</name>
<dbReference type="Gene3D" id="3.60.120.10">
    <property type="entry name" value="Anthranilate synthase"/>
    <property type="match status" value="1"/>
</dbReference>
<comment type="function">
    <text evidence="7">Part of a heterotetrameric complex that catalyzes the two-step biosynthesis of anthranilate, an intermediate in the biosynthesis of L-tryptophan. In the first step, the glutamine-binding beta subunit (TrpG) of anthranilate synthase (AS) provides the glutamine amidotransferase activity which generates ammonia as a substrate that, along with chorismate, is used in the second step, catalyzed by the large alpha subunit of AS (TrpE) to produce anthranilate. In the absence of TrpG, TrpE can synthesize anthranilate directly from chorismate and high concentrations of ammonia.</text>
</comment>
<keyword evidence="4" id="KW-0479">Metal-binding</keyword>
<feature type="domain" description="Anthranilate synthase component I N-terminal" evidence="10">
    <location>
        <begin position="12"/>
        <end position="169"/>
    </location>
</feature>
<keyword evidence="5" id="KW-0460">Magnesium</keyword>
<dbReference type="Pfam" id="PF00425">
    <property type="entry name" value="Chorismate_bind"/>
    <property type="match status" value="1"/>
</dbReference>
<evidence type="ECO:0000259" key="9">
    <source>
        <dbReference type="Pfam" id="PF00425"/>
    </source>
</evidence>
<dbReference type="PRINTS" id="PR00095">
    <property type="entry name" value="ANTSNTHASEI"/>
</dbReference>
<evidence type="ECO:0000256" key="2">
    <source>
        <dbReference type="ARBA" id="ARBA00011575"/>
    </source>
</evidence>
<evidence type="ECO:0000256" key="3">
    <source>
        <dbReference type="ARBA" id="ARBA00020653"/>
    </source>
</evidence>
<evidence type="ECO:0000256" key="7">
    <source>
        <dbReference type="ARBA" id="ARBA00025634"/>
    </source>
</evidence>